<proteinExistence type="predicted"/>
<protein>
    <submittedName>
        <fullName evidence="2">(rape) hypothetical protein</fullName>
    </submittedName>
</protein>
<sequence length="137" mass="14430">MSPHHYERDSVCGGRGGGDSGYRNGGDGVYGESGGGKHEGVYSGGCGYSREGGGGGCGGGGRHEVGARRRRWSGGPGQTRRAAAEKREHETVTGNCNGREVAKLGFHELQSKVRGPTKKMNPVKLATRHKVFQFGKN</sequence>
<feature type="compositionally biased region" description="Basic and acidic residues" evidence="1">
    <location>
        <begin position="1"/>
        <end position="10"/>
    </location>
</feature>
<dbReference type="Proteomes" id="UP001295469">
    <property type="component" value="Chromosome C09"/>
</dbReference>
<evidence type="ECO:0000313" key="2">
    <source>
        <dbReference type="EMBL" id="CAF1757410.1"/>
    </source>
</evidence>
<organism evidence="2">
    <name type="scientific">Brassica napus</name>
    <name type="common">Rape</name>
    <dbReference type="NCBI Taxonomy" id="3708"/>
    <lineage>
        <taxon>Eukaryota</taxon>
        <taxon>Viridiplantae</taxon>
        <taxon>Streptophyta</taxon>
        <taxon>Embryophyta</taxon>
        <taxon>Tracheophyta</taxon>
        <taxon>Spermatophyta</taxon>
        <taxon>Magnoliopsida</taxon>
        <taxon>eudicotyledons</taxon>
        <taxon>Gunneridae</taxon>
        <taxon>Pentapetalae</taxon>
        <taxon>rosids</taxon>
        <taxon>malvids</taxon>
        <taxon>Brassicales</taxon>
        <taxon>Brassicaceae</taxon>
        <taxon>Brassiceae</taxon>
        <taxon>Brassica</taxon>
    </lineage>
</organism>
<feature type="region of interest" description="Disordered" evidence="1">
    <location>
        <begin position="53"/>
        <end position="92"/>
    </location>
</feature>
<evidence type="ECO:0000256" key="1">
    <source>
        <dbReference type="SAM" id="MobiDB-lite"/>
    </source>
</evidence>
<accession>A0A816IW25</accession>
<dbReference type="EMBL" id="HG994373">
    <property type="protein sequence ID" value="CAF1757410.1"/>
    <property type="molecule type" value="Genomic_DNA"/>
</dbReference>
<feature type="compositionally biased region" description="Basic and acidic residues" evidence="1">
    <location>
        <begin position="82"/>
        <end position="91"/>
    </location>
</feature>
<feature type="region of interest" description="Disordered" evidence="1">
    <location>
        <begin position="1"/>
        <end position="36"/>
    </location>
</feature>
<name>A0A816IW25_BRANA</name>
<feature type="compositionally biased region" description="Gly residues" evidence="1">
    <location>
        <begin position="13"/>
        <end position="34"/>
    </location>
</feature>
<reference evidence="2" key="1">
    <citation type="submission" date="2021-01" db="EMBL/GenBank/DDBJ databases">
        <authorList>
            <consortium name="Genoscope - CEA"/>
            <person name="William W."/>
        </authorList>
    </citation>
    <scope>NUCLEOTIDE SEQUENCE</scope>
</reference>
<gene>
    <name evidence="2" type="ORF">DARMORV10_C09P43490.1</name>
</gene>
<dbReference type="AlphaFoldDB" id="A0A816IW25"/>